<keyword evidence="3" id="KW-1185">Reference proteome</keyword>
<dbReference type="AlphaFoldDB" id="H8L287"/>
<dbReference type="eggNOG" id="COG3126">
    <property type="taxonomic scope" value="Bacteria"/>
</dbReference>
<dbReference type="KEGG" id="fau:Fraau_3273"/>
<evidence type="ECO:0008006" key="4">
    <source>
        <dbReference type="Google" id="ProtNLM"/>
    </source>
</evidence>
<dbReference type="InterPro" id="IPR010858">
    <property type="entry name" value="DUF1481"/>
</dbReference>
<sequence>MRTSALSVISVAALALAGCQSSESSKDATAAAPVASSVSGTVTIAAGGAQPTDQAKLELSIVDAANPAGTPLVAKEIQPAAQFPLKFELPINVQDVNPADLYVVHAEIIDGERHFVAPLQAPVLTQGKPATVTVQLAPVPTDGEKAFASFTDLRSRIGGLKVSNGTKLEADDSLAWQVFRDGSNVKFIRELVDYKGKHFTTTDFAYNNGKVWAIVQDQKASHTAATDVEQRVVWGDDGKVVLNVSQAGGKSSPLSDADVQALQKQAQTAYGLAGGK</sequence>
<gene>
    <name evidence="2" type="ordered locus">Fraau_3273</name>
</gene>
<dbReference type="InterPro" id="IPR039366">
    <property type="entry name" value="Pilotin"/>
</dbReference>
<feature type="signal peptide" evidence="1">
    <location>
        <begin position="1"/>
        <end position="17"/>
    </location>
</feature>
<name>H8L287_FRAAD</name>
<keyword evidence="1" id="KW-0732">Signal</keyword>
<dbReference type="HOGENOM" id="CLU_982959_0_0_6"/>
<dbReference type="Proteomes" id="UP000005234">
    <property type="component" value="Chromosome"/>
</dbReference>
<evidence type="ECO:0000256" key="1">
    <source>
        <dbReference type="SAM" id="SignalP"/>
    </source>
</evidence>
<dbReference type="Pfam" id="PF09619">
    <property type="entry name" value="YscW"/>
    <property type="match status" value="1"/>
</dbReference>
<dbReference type="Pfam" id="PF07356">
    <property type="entry name" value="DUF1481"/>
    <property type="match status" value="1"/>
</dbReference>
<dbReference type="EMBL" id="CP003350">
    <property type="protein sequence ID" value="AFC87596.1"/>
    <property type="molecule type" value="Genomic_DNA"/>
</dbReference>
<accession>H8L287</accession>
<feature type="chain" id="PRO_5003613594" description="Lipoprotein" evidence="1">
    <location>
        <begin position="18"/>
        <end position="276"/>
    </location>
</feature>
<evidence type="ECO:0000313" key="3">
    <source>
        <dbReference type="Proteomes" id="UP000005234"/>
    </source>
</evidence>
<protein>
    <recommendedName>
        <fullName evidence="4">Lipoprotein</fullName>
    </recommendedName>
</protein>
<dbReference type="STRING" id="767434.Fraau_3273"/>
<reference evidence="2" key="1">
    <citation type="submission" date="2012-02" db="EMBL/GenBank/DDBJ databases">
        <title>The complete genome of Frateuria aurantia DSM 6220.</title>
        <authorList>
            <consortium name="US DOE Joint Genome Institute (JGI-PGF)"/>
            <person name="Lucas S."/>
            <person name="Copeland A."/>
            <person name="Lapidus A."/>
            <person name="Glavina del Rio T."/>
            <person name="Dalin E."/>
            <person name="Tice H."/>
            <person name="Bruce D."/>
            <person name="Goodwin L."/>
            <person name="Pitluck S."/>
            <person name="Peters L."/>
            <person name="Ovchinnikova G."/>
            <person name="Teshima H."/>
            <person name="Kyrpides N."/>
            <person name="Mavromatis K."/>
            <person name="Ivanova N."/>
            <person name="Brettin T."/>
            <person name="Detter J.C."/>
            <person name="Han C."/>
            <person name="Larimer F."/>
            <person name="Land M."/>
            <person name="Hauser L."/>
            <person name="Markowitz V."/>
            <person name="Cheng J.-F."/>
            <person name="Hugenholtz P."/>
            <person name="Woyke T."/>
            <person name="Wu D."/>
            <person name="Brambilla E."/>
            <person name="Klenk H.-P."/>
            <person name="Eisen J.A."/>
        </authorList>
    </citation>
    <scope>NUCLEOTIDE SEQUENCE</scope>
    <source>
        <strain evidence="2">DSM 6220</strain>
    </source>
</reference>
<dbReference type="PROSITE" id="PS51257">
    <property type="entry name" value="PROKAR_LIPOPROTEIN"/>
    <property type="match status" value="1"/>
</dbReference>
<evidence type="ECO:0000313" key="2">
    <source>
        <dbReference type="EMBL" id="AFC87596.1"/>
    </source>
</evidence>
<proteinExistence type="predicted"/>
<organism evidence="2 3">
    <name type="scientific">Frateuria aurantia (strain ATCC 33424 / DSM 6220 / KCTC 2777 / LMG 1558 / NBRC 3245 / NCIMB 13370)</name>
    <name type="common">Acetobacter aurantius</name>
    <dbReference type="NCBI Taxonomy" id="767434"/>
    <lineage>
        <taxon>Bacteria</taxon>
        <taxon>Pseudomonadati</taxon>
        <taxon>Pseudomonadota</taxon>
        <taxon>Gammaproteobacteria</taxon>
        <taxon>Lysobacterales</taxon>
        <taxon>Rhodanobacteraceae</taxon>
        <taxon>Frateuria</taxon>
    </lineage>
</organism>